<dbReference type="EMBL" id="MWWY01000025">
    <property type="protein sequence ID" value="OZG64154.1"/>
    <property type="molecule type" value="Genomic_DNA"/>
</dbReference>
<dbReference type="AlphaFoldDB" id="A0A261FY85"/>
<organism evidence="1 2">
    <name type="scientific">Bifidobacterium hapali</name>
    <dbReference type="NCBI Taxonomy" id="1630172"/>
    <lineage>
        <taxon>Bacteria</taxon>
        <taxon>Bacillati</taxon>
        <taxon>Actinomycetota</taxon>
        <taxon>Actinomycetes</taxon>
        <taxon>Bifidobacteriales</taxon>
        <taxon>Bifidobacteriaceae</taxon>
        <taxon>Bifidobacterium</taxon>
    </lineage>
</organism>
<evidence type="ECO:0000313" key="1">
    <source>
        <dbReference type="EMBL" id="OZG64154.1"/>
    </source>
</evidence>
<dbReference type="Proteomes" id="UP000216074">
    <property type="component" value="Unassembled WGS sequence"/>
</dbReference>
<sequence>MLLLDISVEHSDVASGVVAHTVNKDRLCSSWWNRLHTINWIG</sequence>
<name>A0A261FY85_9BIFI</name>
<proteinExistence type="predicted"/>
<accession>A0A261FY85</accession>
<gene>
    <name evidence="1" type="ORF">BHAP_1321</name>
</gene>
<reference evidence="1 2" key="1">
    <citation type="journal article" date="2017" name="BMC Genomics">
        <title>Comparative genomic and phylogenomic analyses of the Bifidobacteriaceae family.</title>
        <authorList>
            <person name="Lugli G.A."/>
            <person name="Milani C."/>
            <person name="Turroni F."/>
            <person name="Duranti S."/>
            <person name="Mancabelli L."/>
            <person name="Mangifesta M."/>
            <person name="Ferrario C."/>
            <person name="Modesto M."/>
            <person name="Mattarelli P."/>
            <person name="Jiri K."/>
            <person name="van Sinderen D."/>
            <person name="Ventura M."/>
        </authorList>
    </citation>
    <scope>NUCLEOTIDE SEQUENCE [LARGE SCALE GENOMIC DNA]</scope>
    <source>
        <strain evidence="1 2">DSM 100202</strain>
    </source>
</reference>
<evidence type="ECO:0000313" key="2">
    <source>
        <dbReference type="Proteomes" id="UP000216074"/>
    </source>
</evidence>
<protein>
    <submittedName>
        <fullName evidence="1">Uncharacterized protein</fullName>
    </submittedName>
</protein>
<comment type="caution">
    <text evidence="1">The sequence shown here is derived from an EMBL/GenBank/DDBJ whole genome shotgun (WGS) entry which is preliminary data.</text>
</comment>
<keyword evidence="2" id="KW-1185">Reference proteome</keyword>